<dbReference type="Pfam" id="PF01585">
    <property type="entry name" value="G-patch"/>
    <property type="match status" value="1"/>
</dbReference>
<name>A0A9P0AVU7_BRAAE</name>
<evidence type="ECO:0000256" key="1">
    <source>
        <dbReference type="SAM" id="Coils"/>
    </source>
</evidence>
<dbReference type="PROSITE" id="PS50006">
    <property type="entry name" value="FHA_DOMAIN"/>
    <property type="match status" value="1"/>
</dbReference>
<feature type="region of interest" description="Disordered" evidence="2">
    <location>
        <begin position="171"/>
        <end position="205"/>
    </location>
</feature>
<dbReference type="SMART" id="SM00240">
    <property type="entry name" value="FHA"/>
    <property type="match status" value="1"/>
</dbReference>
<sequence>MSETVESNNADTKIDKITPNEIVSSVDESDNSSKNKYELKEDMKLKLVEYPEILQYIEMLQRYIEKQRKKLKKWKTKIKKSIKRKEIAIQTDYQANNENESMDSKPKSLAEDIKDAAEQAMQNSGFVYEETSGMYYDYNTGYYYNAEYGLYYDGNTGTYYTYNQESQSYEFHSQVETPKTQEKDEKRGSYSRKKKVKRKKEVGHKTKVNTSSDLDGLTHYFDSLKIDNMRRHALDVSKPYPPCMRIITESTEVPKLKIGSLHIITLDGGTIGREGHHSITIPDINISKHHLKFAFEKNSGKYLATDLGSRNGTILNGKRMSSSKQESEPMEVAHGSKIQIGSTVLLCHVHDGTQTCGHCEPGLIQQQDEVPPRIYKLSKKSDMQSDLKNLKKRFGVIHSDGDLKLASGYTDRAQKRREEVGSQNPHEKTQTASVNESISSENKGFKLLSKMGWKEGESLGKDNEGIKEPVQVISNQGTAGIGSEELKNPTIPPTAPPTRNKNIWKKTQERFQKLPQKSDAFNEDDEDTD</sequence>
<feature type="domain" description="G-patch" evidence="4">
    <location>
        <begin position="440"/>
        <end position="486"/>
    </location>
</feature>
<dbReference type="InterPro" id="IPR041591">
    <property type="entry name" value="OCRE"/>
</dbReference>
<feature type="region of interest" description="Disordered" evidence="2">
    <location>
        <begin position="1"/>
        <end position="35"/>
    </location>
</feature>
<evidence type="ECO:0000256" key="2">
    <source>
        <dbReference type="SAM" id="MobiDB-lite"/>
    </source>
</evidence>
<evidence type="ECO:0008006" key="7">
    <source>
        <dbReference type="Google" id="ProtNLM"/>
    </source>
</evidence>
<keyword evidence="6" id="KW-1185">Reference proteome</keyword>
<dbReference type="SMART" id="SM00443">
    <property type="entry name" value="G_patch"/>
    <property type="match status" value="1"/>
</dbReference>
<dbReference type="PROSITE" id="PS50174">
    <property type="entry name" value="G_PATCH"/>
    <property type="match status" value="1"/>
</dbReference>
<evidence type="ECO:0000313" key="5">
    <source>
        <dbReference type="EMBL" id="CAH0551479.1"/>
    </source>
</evidence>
<dbReference type="PANTHER" id="PTHR23106">
    <property type="entry name" value="ANGIOGENIC FACTOR WITH G PATCH AND FHA DOMAINS 1"/>
    <property type="match status" value="1"/>
</dbReference>
<dbReference type="PANTHER" id="PTHR23106:SF24">
    <property type="entry name" value="ANGIOGENIC FACTOR WITH G PATCH AND FHA DOMAINS 1"/>
    <property type="match status" value="1"/>
</dbReference>
<dbReference type="Pfam" id="PF17780">
    <property type="entry name" value="OCRE"/>
    <property type="match status" value="1"/>
</dbReference>
<dbReference type="Proteomes" id="UP001154078">
    <property type="component" value="Chromosome 2"/>
</dbReference>
<feature type="domain" description="FHA" evidence="3">
    <location>
        <begin position="269"/>
        <end position="320"/>
    </location>
</feature>
<protein>
    <recommendedName>
        <fullName evidence="7">Angiogenic factor with G patch and FHA domains 1</fullName>
    </recommendedName>
</protein>
<dbReference type="GO" id="GO:0003676">
    <property type="term" value="F:nucleic acid binding"/>
    <property type="evidence" value="ECO:0007669"/>
    <property type="project" value="InterPro"/>
</dbReference>
<evidence type="ECO:0000259" key="3">
    <source>
        <dbReference type="PROSITE" id="PS50006"/>
    </source>
</evidence>
<accession>A0A9P0AVU7</accession>
<feature type="compositionally biased region" description="Basic and acidic residues" evidence="2">
    <location>
        <begin position="412"/>
        <end position="429"/>
    </location>
</feature>
<dbReference type="InterPro" id="IPR053027">
    <property type="entry name" value="AGGF1"/>
</dbReference>
<dbReference type="InterPro" id="IPR008984">
    <property type="entry name" value="SMAD_FHA_dom_sf"/>
</dbReference>
<dbReference type="SUPFAM" id="SSF49879">
    <property type="entry name" value="SMAD/FHA domain"/>
    <property type="match status" value="1"/>
</dbReference>
<dbReference type="Pfam" id="PF00498">
    <property type="entry name" value="FHA"/>
    <property type="match status" value="1"/>
</dbReference>
<dbReference type="Gene3D" id="2.60.200.20">
    <property type="match status" value="1"/>
</dbReference>
<proteinExistence type="predicted"/>
<keyword evidence="1" id="KW-0175">Coiled coil</keyword>
<dbReference type="InterPro" id="IPR000253">
    <property type="entry name" value="FHA_dom"/>
</dbReference>
<gene>
    <name evidence="5" type="ORF">MELIAE_LOCUS4082</name>
</gene>
<dbReference type="EMBL" id="OV121133">
    <property type="protein sequence ID" value="CAH0551479.1"/>
    <property type="molecule type" value="Genomic_DNA"/>
</dbReference>
<feature type="compositionally biased region" description="Basic and acidic residues" evidence="2">
    <location>
        <begin position="179"/>
        <end position="188"/>
    </location>
</feature>
<feature type="region of interest" description="Disordered" evidence="2">
    <location>
        <begin position="510"/>
        <end position="529"/>
    </location>
</feature>
<evidence type="ECO:0000259" key="4">
    <source>
        <dbReference type="PROSITE" id="PS50174"/>
    </source>
</evidence>
<dbReference type="AlphaFoldDB" id="A0A9P0AVU7"/>
<reference evidence="5" key="1">
    <citation type="submission" date="2021-12" db="EMBL/GenBank/DDBJ databases">
        <authorList>
            <person name="King R."/>
        </authorList>
    </citation>
    <scope>NUCLEOTIDE SEQUENCE</scope>
</reference>
<feature type="coiled-coil region" evidence="1">
    <location>
        <begin position="57"/>
        <end position="84"/>
    </location>
</feature>
<feature type="compositionally biased region" description="Polar residues" evidence="2">
    <location>
        <begin position="1"/>
        <end position="11"/>
    </location>
</feature>
<evidence type="ECO:0000313" key="6">
    <source>
        <dbReference type="Proteomes" id="UP001154078"/>
    </source>
</evidence>
<feature type="compositionally biased region" description="Basic residues" evidence="2">
    <location>
        <begin position="189"/>
        <end position="205"/>
    </location>
</feature>
<dbReference type="InterPro" id="IPR000467">
    <property type="entry name" value="G_patch_dom"/>
</dbReference>
<feature type="region of interest" description="Disordered" evidence="2">
    <location>
        <begin position="407"/>
        <end position="440"/>
    </location>
</feature>
<organism evidence="5 6">
    <name type="scientific">Brassicogethes aeneus</name>
    <name type="common">Rape pollen beetle</name>
    <name type="synonym">Meligethes aeneus</name>
    <dbReference type="NCBI Taxonomy" id="1431903"/>
    <lineage>
        <taxon>Eukaryota</taxon>
        <taxon>Metazoa</taxon>
        <taxon>Ecdysozoa</taxon>
        <taxon>Arthropoda</taxon>
        <taxon>Hexapoda</taxon>
        <taxon>Insecta</taxon>
        <taxon>Pterygota</taxon>
        <taxon>Neoptera</taxon>
        <taxon>Endopterygota</taxon>
        <taxon>Coleoptera</taxon>
        <taxon>Polyphaga</taxon>
        <taxon>Cucujiformia</taxon>
        <taxon>Nitidulidae</taxon>
        <taxon>Meligethinae</taxon>
        <taxon>Brassicogethes</taxon>
    </lineage>
</organism>
<feature type="region of interest" description="Disordered" evidence="2">
    <location>
        <begin position="477"/>
        <end position="502"/>
    </location>
</feature>
<dbReference type="CDD" id="cd22686">
    <property type="entry name" value="FHA_AGGF1"/>
    <property type="match status" value="1"/>
</dbReference>
<feature type="compositionally biased region" description="Polar residues" evidence="2">
    <location>
        <begin position="430"/>
        <end position="440"/>
    </location>
</feature>